<feature type="active site" description="Proton acceptor" evidence="7">
    <location>
        <position position="355"/>
    </location>
</feature>
<dbReference type="GO" id="GO:0005737">
    <property type="term" value="C:cytoplasm"/>
    <property type="evidence" value="ECO:0007669"/>
    <property type="project" value="TreeGrafter"/>
</dbReference>
<dbReference type="GO" id="GO:0004102">
    <property type="term" value="F:choline O-acetyltransferase activity"/>
    <property type="evidence" value="ECO:0007669"/>
    <property type="project" value="UniProtKB-EC"/>
</dbReference>
<evidence type="ECO:0000313" key="10">
    <source>
        <dbReference type="EMBL" id="CAH0384960.1"/>
    </source>
</evidence>
<dbReference type="SUPFAM" id="SSF52777">
    <property type="entry name" value="CoA-dependent acyltransferases"/>
    <property type="match status" value="2"/>
</dbReference>
<keyword evidence="11" id="KW-1185">Reference proteome</keyword>
<reference evidence="10" key="1">
    <citation type="submission" date="2021-12" db="EMBL/GenBank/DDBJ databases">
        <authorList>
            <person name="King R."/>
        </authorList>
    </citation>
    <scope>NUCLEOTIDE SEQUENCE</scope>
</reference>
<name>A0A9P0EYX0_BEMTA</name>
<dbReference type="GO" id="GO:0043005">
    <property type="term" value="C:neuron projection"/>
    <property type="evidence" value="ECO:0007669"/>
    <property type="project" value="TreeGrafter"/>
</dbReference>
<comment type="similarity">
    <text evidence="1 8">Belongs to the carnitine/choline acetyltransferase family.</text>
</comment>
<evidence type="ECO:0000256" key="1">
    <source>
        <dbReference type="ARBA" id="ARBA00005232"/>
    </source>
</evidence>
<dbReference type="GO" id="GO:0045202">
    <property type="term" value="C:synapse"/>
    <property type="evidence" value="ECO:0007669"/>
    <property type="project" value="GOC"/>
</dbReference>
<dbReference type="InterPro" id="IPR023213">
    <property type="entry name" value="CAT-like_dom_sf"/>
</dbReference>
<feature type="domain" description="Choline/carnitine acyltransferase" evidence="9">
    <location>
        <begin position="27"/>
        <end position="645"/>
    </location>
</feature>
<proteinExistence type="inferred from homology"/>
<dbReference type="EMBL" id="OU963863">
    <property type="protein sequence ID" value="CAH0384960.1"/>
    <property type="molecule type" value="Genomic_DNA"/>
</dbReference>
<dbReference type="InterPro" id="IPR000542">
    <property type="entry name" value="Carn_acyl_trans"/>
</dbReference>
<sequence>MSLPKRLIPTRLLSQDDKPEEVELPKLPVPTLQHTMVRYREALKPILTAAQFETSCTLIKAFEAENGPGSRIQKALLDRREQFDNWAYDWWLHDMYLNNQICLPVNSNPGMVFPPEYFSQLSDMANYAATFVGQMLKHKAILDRRALPIERATSREKGQPLCMAQYYRLLTSYRRPGLQCDRLISTENSPLYKDDPHVIVICKNQMYRVRLKKLTDGEFLNENELADEFHGILQECENLEPQLPVGILTSQRRNIWAESREILLSKGADNEENLNLIEECVMIVCFDMEVLGDQFNSRSNISRSKYKAGNRDETNMMHQMLHGGGFETNSGNRWFDKTIQVVVGMDGVCGLCYEHSPSEAVSLLQVVEDILEKSRSVEVNCSPVPKQHSAQREKLNWVVDSEIEKHVIEASRIFQGVVEDLDFCVMRFDGYGKNFIKQNSVSPDVYVQLALQMTYHRLHGRLVATYESASTRRFALGRVDCIRSATSEALEWASAMNLGEAIDEVEPNISDPLQPTKRVSFKLCDDKQKLEYFDRAVKKQTEVMIENILGDGIDVHLLGLREQAKLMKEPTDLFLDDGYKIANHFALSTSQIATRTDTFMGYGPVVPDGYGASYNPRSDSIVFCLSAFRSSQITDSSHFANALQESLLLMQQLLNTRQS</sequence>
<evidence type="ECO:0000256" key="2">
    <source>
        <dbReference type="ARBA" id="ARBA00022679"/>
    </source>
</evidence>
<dbReference type="PANTHER" id="PTHR22589:SF14">
    <property type="entry name" value="CHOLINE O-ACETYLTRANSFERASE"/>
    <property type="match status" value="1"/>
</dbReference>
<dbReference type="Gene3D" id="3.30.559.10">
    <property type="entry name" value="Chloramphenicol acetyltransferase-like domain"/>
    <property type="match status" value="1"/>
</dbReference>
<gene>
    <name evidence="10" type="ORF">BEMITA_LOCUS4243</name>
</gene>
<accession>A0A9P0EYX0</accession>
<dbReference type="Gene3D" id="3.30.559.70">
    <property type="entry name" value="Choline/Carnitine o-acyltransferase, domain 2"/>
    <property type="match status" value="1"/>
</dbReference>
<evidence type="ECO:0000256" key="5">
    <source>
        <dbReference type="ARBA" id="ARBA00039091"/>
    </source>
</evidence>
<evidence type="ECO:0000256" key="4">
    <source>
        <dbReference type="ARBA" id="ARBA00023315"/>
    </source>
</evidence>
<dbReference type="InterPro" id="IPR039551">
    <property type="entry name" value="Cho/carn_acyl_trans"/>
</dbReference>
<evidence type="ECO:0000256" key="8">
    <source>
        <dbReference type="RuleBase" id="RU003801"/>
    </source>
</evidence>
<evidence type="ECO:0000256" key="3">
    <source>
        <dbReference type="ARBA" id="ARBA00022979"/>
    </source>
</evidence>
<keyword evidence="3" id="KW-0530">Neurotransmitter biosynthesis</keyword>
<dbReference type="GO" id="GO:0008292">
    <property type="term" value="P:acetylcholine biosynthetic process"/>
    <property type="evidence" value="ECO:0007669"/>
    <property type="project" value="TreeGrafter"/>
</dbReference>
<dbReference type="AlphaFoldDB" id="A0A9P0EYX0"/>
<evidence type="ECO:0000259" key="9">
    <source>
        <dbReference type="Pfam" id="PF00755"/>
    </source>
</evidence>
<organism evidence="10 11">
    <name type="scientific">Bemisia tabaci</name>
    <name type="common">Sweetpotato whitefly</name>
    <name type="synonym">Aleurodes tabaci</name>
    <dbReference type="NCBI Taxonomy" id="7038"/>
    <lineage>
        <taxon>Eukaryota</taxon>
        <taxon>Metazoa</taxon>
        <taxon>Ecdysozoa</taxon>
        <taxon>Arthropoda</taxon>
        <taxon>Hexapoda</taxon>
        <taxon>Insecta</taxon>
        <taxon>Pterygota</taxon>
        <taxon>Neoptera</taxon>
        <taxon>Paraneoptera</taxon>
        <taxon>Hemiptera</taxon>
        <taxon>Sternorrhyncha</taxon>
        <taxon>Aleyrodoidea</taxon>
        <taxon>Aleyrodidae</taxon>
        <taxon>Aleyrodinae</taxon>
        <taxon>Bemisia</taxon>
    </lineage>
</organism>
<protein>
    <recommendedName>
        <fullName evidence="6">Choline O-acetyltransferase</fullName>
        <ecNumber evidence="5">2.3.1.6</ecNumber>
    </recommendedName>
</protein>
<evidence type="ECO:0000256" key="7">
    <source>
        <dbReference type="PIRSR" id="PIRSR600542-1"/>
    </source>
</evidence>
<evidence type="ECO:0000256" key="6">
    <source>
        <dbReference type="ARBA" id="ARBA00040495"/>
    </source>
</evidence>
<dbReference type="GO" id="GO:0007274">
    <property type="term" value="P:neuromuscular synaptic transmission"/>
    <property type="evidence" value="ECO:0007669"/>
    <property type="project" value="TreeGrafter"/>
</dbReference>
<dbReference type="PROSITE" id="PS00440">
    <property type="entry name" value="ACYLTRANSF_C_2"/>
    <property type="match status" value="1"/>
</dbReference>
<evidence type="ECO:0000313" key="11">
    <source>
        <dbReference type="Proteomes" id="UP001152759"/>
    </source>
</evidence>
<dbReference type="Proteomes" id="UP001152759">
    <property type="component" value="Chromosome 2"/>
</dbReference>
<dbReference type="InterPro" id="IPR042231">
    <property type="entry name" value="Cho/carn_acyl_trans_2"/>
</dbReference>
<keyword evidence="2 8" id="KW-0808">Transferase</keyword>
<keyword evidence="4 8" id="KW-0012">Acyltransferase</keyword>
<dbReference type="EC" id="2.3.1.6" evidence="5"/>
<dbReference type="Pfam" id="PF00755">
    <property type="entry name" value="Carn_acyltransf"/>
    <property type="match status" value="1"/>
</dbReference>
<dbReference type="PANTHER" id="PTHR22589">
    <property type="entry name" value="CARNITINE O-ACYLTRANSFERASE"/>
    <property type="match status" value="1"/>
</dbReference>